<protein>
    <submittedName>
        <fullName evidence="15">Vitamin B12 transporter</fullName>
    </submittedName>
</protein>
<keyword evidence="16" id="KW-1185">Reference proteome</keyword>
<dbReference type="CDD" id="cd01347">
    <property type="entry name" value="ligand_gated_channel"/>
    <property type="match status" value="1"/>
</dbReference>
<gene>
    <name evidence="15" type="ORF">HNR59_000240</name>
</gene>
<evidence type="ECO:0000256" key="3">
    <source>
        <dbReference type="ARBA" id="ARBA00022452"/>
    </source>
</evidence>
<feature type="signal peptide" evidence="12">
    <location>
        <begin position="1"/>
        <end position="21"/>
    </location>
</feature>
<dbReference type="PANTHER" id="PTHR30069">
    <property type="entry name" value="TONB-DEPENDENT OUTER MEMBRANE RECEPTOR"/>
    <property type="match status" value="1"/>
</dbReference>
<evidence type="ECO:0000256" key="8">
    <source>
        <dbReference type="ARBA" id="ARBA00023170"/>
    </source>
</evidence>
<dbReference type="AlphaFoldDB" id="A0A7W9RZ58"/>
<dbReference type="PROSITE" id="PS52016">
    <property type="entry name" value="TONB_DEPENDENT_REC_3"/>
    <property type="match status" value="1"/>
</dbReference>
<dbReference type="Pfam" id="PF07715">
    <property type="entry name" value="Plug"/>
    <property type="match status" value="1"/>
</dbReference>
<evidence type="ECO:0000256" key="5">
    <source>
        <dbReference type="ARBA" id="ARBA00022729"/>
    </source>
</evidence>
<evidence type="ECO:0000313" key="15">
    <source>
        <dbReference type="EMBL" id="MBB6010895.1"/>
    </source>
</evidence>
<feature type="domain" description="TonB-dependent receptor plug" evidence="14">
    <location>
        <begin position="48"/>
        <end position="155"/>
    </location>
</feature>
<keyword evidence="7 10" id="KW-0472">Membrane</keyword>
<feature type="domain" description="TonB-dependent receptor-like beta-barrel" evidence="13">
    <location>
        <begin position="181"/>
        <end position="592"/>
    </location>
</feature>
<dbReference type="GO" id="GO:0015344">
    <property type="term" value="F:siderophore uptake transmembrane transporter activity"/>
    <property type="evidence" value="ECO:0007669"/>
    <property type="project" value="TreeGrafter"/>
</dbReference>
<dbReference type="Gene3D" id="2.40.170.20">
    <property type="entry name" value="TonB-dependent receptor, beta-barrel domain"/>
    <property type="match status" value="1"/>
</dbReference>
<organism evidence="15 16">
    <name type="scientific">Aquamicrobium lusatiense</name>
    <dbReference type="NCBI Taxonomy" id="89772"/>
    <lineage>
        <taxon>Bacteria</taxon>
        <taxon>Pseudomonadati</taxon>
        <taxon>Pseudomonadota</taxon>
        <taxon>Alphaproteobacteria</taxon>
        <taxon>Hyphomicrobiales</taxon>
        <taxon>Phyllobacteriaceae</taxon>
        <taxon>Aquamicrobium</taxon>
    </lineage>
</organism>
<keyword evidence="4 10" id="KW-0812">Transmembrane</keyword>
<keyword evidence="2 10" id="KW-0813">Transport</keyword>
<dbReference type="GO" id="GO:0044718">
    <property type="term" value="P:siderophore transmembrane transport"/>
    <property type="evidence" value="ECO:0007669"/>
    <property type="project" value="TreeGrafter"/>
</dbReference>
<accession>A0A7W9RZ58</accession>
<evidence type="ECO:0000259" key="14">
    <source>
        <dbReference type="Pfam" id="PF07715"/>
    </source>
</evidence>
<dbReference type="InterPro" id="IPR039426">
    <property type="entry name" value="TonB-dep_rcpt-like"/>
</dbReference>
<evidence type="ECO:0000256" key="2">
    <source>
        <dbReference type="ARBA" id="ARBA00022448"/>
    </source>
</evidence>
<dbReference type="InterPro" id="IPR012910">
    <property type="entry name" value="Plug_dom"/>
</dbReference>
<keyword evidence="6 11" id="KW-0798">TonB box</keyword>
<dbReference type="EMBL" id="JACHEU010000001">
    <property type="protein sequence ID" value="MBB6010895.1"/>
    <property type="molecule type" value="Genomic_DNA"/>
</dbReference>
<dbReference type="GO" id="GO:0009279">
    <property type="term" value="C:cell outer membrane"/>
    <property type="evidence" value="ECO:0007669"/>
    <property type="project" value="UniProtKB-SubCell"/>
</dbReference>
<dbReference type="Gene3D" id="2.170.130.10">
    <property type="entry name" value="TonB-dependent receptor, plug domain"/>
    <property type="match status" value="1"/>
</dbReference>
<keyword evidence="9 10" id="KW-0998">Cell outer membrane</keyword>
<comment type="caution">
    <text evidence="15">The sequence shown here is derived from an EMBL/GenBank/DDBJ whole genome shotgun (WGS) entry which is preliminary data.</text>
</comment>
<evidence type="ECO:0000256" key="10">
    <source>
        <dbReference type="PROSITE-ProRule" id="PRU01360"/>
    </source>
</evidence>
<evidence type="ECO:0000256" key="9">
    <source>
        <dbReference type="ARBA" id="ARBA00023237"/>
    </source>
</evidence>
<evidence type="ECO:0000256" key="11">
    <source>
        <dbReference type="RuleBase" id="RU003357"/>
    </source>
</evidence>
<reference evidence="15 16" key="1">
    <citation type="submission" date="2020-08" db="EMBL/GenBank/DDBJ databases">
        <title>Genomic Encyclopedia of Type Strains, Phase IV (KMG-IV): sequencing the most valuable type-strain genomes for metagenomic binning, comparative biology and taxonomic classification.</title>
        <authorList>
            <person name="Goeker M."/>
        </authorList>
    </citation>
    <scope>NUCLEOTIDE SEQUENCE [LARGE SCALE GENOMIC DNA]</scope>
    <source>
        <strain evidence="15 16">DSM 11099</strain>
    </source>
</reference>
<keyword evidence="8" id="KW-0675">Receptor</keyword>
<comment type="similarity">
    <text evidence="10 11">Belongs to the TonB-dependent receptor family.</text>
</comment>
<name>A0A7W9RZ58_9HYPH</name>
<feature type="chain" id="PRO_5031469264" evidence="12">
    <location>
        <begin position="22"/>
        <end position="618"/>
    </location>
</feature>
<evidence type="ECO:0000256" key="12">
    <source>
        <dbReference type="SAM" id="SignalP"/>
    </source>
</evidence>
<sequence length="618" mass="66041">MRTTILAAGICSLTLTGAVRAQDEGQQAGDVIELKTISVTANRTPTRKNKVGSKVEQITQAEIGGKSRPVLSDYLNLLPGVSVARNGGLGGTTGLFVRGLGSGYVKTLYNGIDISDPTGTQVLTHYQYLLTGGISNVDVLKGSQSTLYGSSAIAGLVNISTLGQPDSGVHHTVEAEGGSFGTVRGRYGFTAANEGSGFAGNVSGLHTDGISALADGRERDGLDSLNIDLTAEHRINEAFSVFGSVLHLNSKAEFDGNGPDDPDSYERARMTGGRFGLNFDLMDGRLKNTVSAQGFKSDRESVWGGFPSSFIGTRQKIDYQGSFEATERVLLQYGLDHEKQEADDAGGGSPLGKFDLTGVWAQAVLEPVNDLVLTAGLRHDEHSEFGGHTTYRGTASYLFATTGTRLHSSYGTGFLAPSLYQLYAPSSVGNPNLQPETSRSFDIGVEQHLLGGALTADVTYFHIRVDDKIDWINDFSYPWGGYYDQTPGTTRSKGVEASFTYAATGWLDLGGSYTYTDSRKADGTRNVRIPRHAVVLSAEARPAEKWTIGADVKFVADVVDGGAKLDDYVLLNAKVAYQLTESTQIYLRGENLLNENYQTVKGYGTPGIAAFAGIKAKF</sequence>
<evidence type="ECO:0000256" key="7">
    <source>
        <dbReference type="ARBA" id="ARBA00023136"/>
    </source>
</evidence>
<comment type="subcellular location">
    <subcellularLocation>
        <location evidence="1 10">Cell outer membrane</location>
        <topology evidence="1 10">Multi-pass membrane protein</topology>
    </subcellularLocation>
</comment>
<keyword evidence="3 10" id="KW-1134">Transmembrane beta strand</keyword>
<evidence type="ECO:0000256" key="6">
    <source>
        <dbReference type="ARBA" id="ARBA00023077"/>
    </source>
</evidence>
<dbReference type="SUPFAM" id="SSF56935">
    <property type="entry name" value="Porins"/>
    <property type="match status" value="1"/>
</dbReference>
<dbReference type="InterPro" id="IPR037066">
    <property type="entry name" value="Plug_dom_sf"/>
</dbReference>
<dbReference type="RefSeq" id="WP_183824806.1">
    <property type="nucleotide sequence ID" value="NZ_JACHEU010000001.1"/>
</dbReference>
<evidence type="ECO:0000256" key="4">
    <source>
        <dbReference type="ARBA" id="ARBA00022692"/>
    </source>
</evidence>
<evidence type="ECO:0000259" key="13">
    <source>
        <dbReference type="Pfam" id="PF00593"/>
    </source>
</evidence>
<dbReference type="Proteomes" id="UP000533306">
    <property type="component" value="Unassembled WGS sequence"/>
</dbReference>
<keyword evidence="5 12" id="KW-0732">Signal</keyword>
<evidence type="ECO:0000256" key="1">
    <source>
        <dbReference type="ARBA" id="ARBA00004571"/>
    </source>
</evidence>
<dbReference type="Pfam" id="PF00593">
    <property type="entry name" value="TonB_dep_Rec_b-barrel"/>
    <property type="match status" value="1"/>
</dbReference>
<dbReference type="PANTHER" id="PTHR30069:SF29">
    <property type="entry name" value="HEMOGLOBIN AND HEMOGLOBIN-HAPTOGLOBIN-BINDING PROTEIN 1-RELATED"/>
    <property type="match status" value="1"/>
</dbReference>
<dbReference type="InterPro" id="IPR036942">
    <property type="entry name" value="Beta-barrel_TonB_sf"/>
</dbReference>
<dbReference type="InterPro" id="IPR000531">
    <property type="entry name" value="Beta-barrel_TonB"/>
</dbReference>
<proteinExistence type="inferred from homology"/>
<evidence type="ECO:0000313" key="16">
    <source>
        <dbReference type="Proteomes" id="UP000533306"/>
    </source>
</evidence>